<dbReference type="InterPro" id="IPR000911">
    <property type="entry name" value="Ribosomal_uL11"/>
</dbReference>
<evidence type="ECO:0000256" key="2">
    <source>
        <dbReference type="ARBA" id="ARBA00022980"/>
    </source>
</evidence>
<dbReference type="Gene3D" id="1.10.10.250">
    <property type="entry name" value="Ribosomal protein L11, C-terminal domain"/>
    <property type="match status" value="1"/>
</dbReference>
<keyword evidence="2 4" id="KW-0689">Ribosomal protein</keyword>
<dbReference type="Proteomes" id="UP001166674">
    <property type="component" value="Unassembled WGS sequence"/>
</dbReference>
<reference evidence="4" key="1">
    <citation type="submission" date="2020-03" db="EMBL/GenBank/DDBJ databases">
        <title>Studies in the Genomics of Life Span.</title>
        <authorList>
            <person name="Glass D."/>
        </authorList>
    </citation>
    <scope>NUCLEOTIDE SEQUENCE</scope>
    <source>
        <strain evidence="4">SUZIE</strain>
        <tissue evidence="4">Muscle</tissue>
    </source>
</reference>
<dbReference type="GO" id="GO:0022625">
    <property type="term" value="C:cytosolic large ribosomal subunit"/>
    <property type="evidence" value="ECO:0007669"/>
    <property type="project" value="TreeGrafter"/>
</dbReference>
<dbReference type="AlphaFoldDB" id="A0AA41N390"/>
<keyword evidence="5" id="KW-1185">Reference proteome</keyword>
<dbReference type="InterPro" id="IPR036769">
    <property type="entry name" value="Ribosomal_uL11_C_sf"/>
</dbReference>
<sequence length="101" mass="10707">MRESCRNDKEAEGVMMDYLIGVPPDEIIEVVYLKCTGGKVGATSALAPKIGPLSVSKKRELSGMIEEILGAAQSVGCNIDGHHPHDIIDDINSNAVECPAS</sequence>
<dbReference type="GO" id="GO:0003735">
    <property type="term" value="F:structural constituent of ribosome"/>
    <property type="evidence" value="ECO:0007669"/>
    <property type="project" value="InterPro"/>
</dbReference>
<protein>
    <submittedName>
        <fullName evidence="4">60S ribosomal protein L12</fullName>
    </submittedName>
</protein>
<dbReference type="PANTHER" id="PTHR11661:SF2">
    <property type="entry name" value="LARGE RIBOSOMAL SUBUNIT PROTEIN UL11"/>
    <property type="match status" value="1"/>
</dbReference>
<dbReference type="GO" id="GO:0070180">
    <property type="term" value="F:large ribosomal subunit rRNA binding"/>
    <property type="evidence" value="ECO:0007669"/>
    <property type="project" value="TreeGrafter"/>
</dbReference>
<name>A0AA41N390_SCICA</name>
<dbReference type="GO" id="GO:0006412">
    <property type="term" value="P:translation"/>
    <property type="evidence" value="ECO:0007669"/>
    <property type="project" value="InterPro"/>
</dbReference>
<dbReference type="EMBL" id="JAATJV010384600">
    <property type="protein sequence ID" value="MBZ3882982.1"/>
    <property type="molecule type" value="Genomic_DNA"/>
</dbReference>
<proteinExistence type="inferred from homology"/>
<organism evidence="4 5">
    <name type="scientific">Sciurus carolinensis</name>
    <name type="common">Eastern gray squirrel</name>
    <dbReference type="NCBI Taxonomy" id="30640"/>
    <lineage>
        <taxon>Eukaryota</taxon>
        <taxon>Metazoa</taxon>
        <taxon>Chordata</taxon>
        <taxon>Craniata</taxon>
        <taxon>Vertebrata</taxon>
        <taxon>Euteleostomi</taxon>
        <taxon>Mammalia</taxon>
        <taxon>Eutheria</taxon>
        <taxon>Euarchontoglires</taxon>
        <taxon>Glires</taxon>
        <taxon>Rodentia</taxon>
        <taxon>Sciuromorpha</taxon>
        <taxon>Sciuridae</taxon>
        <taxon>Sciurinae</taxon>
        <taxon>Sciurini</taxon>
        <taxon>Sciurus</taxon>
    </lineage>
</organism>
<comment type="similarity">
    <text evidence="1">Belongs to the universal ribosomal protein uL11 family.</text>
</comment>
<keyword evidence="3" id="KW-0687">Ribonucleoprotein</keyword>
<dbReference type="PANTHER" id="PTHR11661">
    <property type="entry name" value="60S RIBOSOMAL PROTEIN L12"/>
    <property type="match status" value="1"/>
</dbReference>
<gene>
    <name evidence="4" type="ORF">SUZIE_170595</name>
</gene>
<accession>A0AA41N390</accession>
<comment type="caution">
    <text evidence="4">The sequence shown here is derived from an EMBL/GenBank/DDBJ whole genome shotgun (WGS) entry which is preliminary data.</text>
</comment>
<evidence type="ECO:0000313" key="5">
    <source>
        <dbReference type="Proteomes" id="UP001166674"/>
    </source>
</evidence>
<evidence type="ECO:0000313" key="4">
    <source>
        <dbReference type="EMBL" id="MBZ3882982.1"/>
    </source>
</evidence>
<evidence type="ECO:0000256" key="3">
    <source>
        <dbReference type="ARBA" id="ARBA00023274"/>
    </source>
</evidence>
<evidence type="ECO:0000256" key="1">
    <source>
        <dbReference type="ARBA" id="ARBA00010537"/>
    </source>
</evidence>
<dbReference type="InterPro" id="IPR036796">
    <property type="entry name" value="Ribosomal_uL11_N_sf"/>
</dbReference>
<dbReference type="SUPFAM" id="SSF54747">
    <property type="entry name" value="Ribosomal L11/L12e N-terminal domain"/>
    <property type="match status" value="1"/>
</dbReference>